<dbReference type="RefSeq" id="WP_380863754.1">
    <property type="nucleotide sequence ID" value="NZ_JBHRXV010000014.1"/>
</dbReference>
<gene>
    <name evidence="2" type="ORF">ACFOMD_17345</name>
</gene>
<organism evidence="2 3">
    <name type="scientific">Sphingoaurantiacus capsulatus</name>
    <dbReference type="NCBI Taxonomy" id="1771310"/>
    <lineage>
        <taxon>Bacteria</taxon>
        <taxon>Pseudomonadati</taxon>
        <taxon>Pseudomonadota</taxon>
        <taxon>Alphaproteobacteria</taxon>
        <taxon>Sphingomonadales</taxon>
        <taxon>Sphingosinicellaceae</taxon>
        <taxon>Sphingoaurantiacus</taxon>
    </lineage>
</organism>
<dbReference type="Proteomes" id="UP001595615">
    <property type="component" value="Unassembled WGS sequence"/>
</dbReference>
<evidence type="ECO:0000313" key="3">
    <source>
        <dbReference type="Proteomes" id="UP001595615"/>
    </source>
</evidence>
<evidence type="ECO:0000313" key="2">
    <source>
        <dbReference type="EMBL" id="MFC3714337.1"/>
    </source>
</evidence>
<feature type="region of interest" description="Disordered" evidence="1">
    <location>
        <begin position="1"/>
        <end position="23"/>
    </location>
</feature>
<accession>A0ABV7XH97</accession>
<feature type="compositionally biased region" description="Acidic residues" evidence="1">
    <location>
        <begin position="1"/>
        <end position="11"/>
    </location>
</feature>
<proteinExistence type="predicted"/>
<name>A0ABV7XH97_9SPHN</name>
<protein>
    <recommendedName>
        <fullName evidence="4">PAS domain-containing protein</fullName>
    </recommendedName>
</protein>
<comment type="caution">
    <text evidence="2">The sequence shown here is derived from an EMBL/GenBank/DDBJ whole genome shotgun (WGS) entry which is preliminary data.</text>
</comment>
<sequence length="198" mass="21059">MILAMDDETFEGTEPAYDAPPRLSDADERRLHARAFNHWATLQRGRSLPRPADLDLATLGGFAPNSVLLAISIRDGAPTLRFVGPRLRAQDRLAADAALADVPPGSLVARLVARVPEVIAARAPVGFADEFAASPGSELLCRGVLMPLASDGETIDLIHGVVSWKEVLSPELARRLAAELGDAVEVRRAGTPAVDPFA</sequence>
<keyword evidence="3" id="KW-1185">Reference proteome</keyword>
<evidence type="ECO:0008006" key="4">
    <source>
        <dbReference type="Google" id="ProtNLM"/>
    </source>
</evidence>
<evidence type="ECO:0000256" key="1">
    <source>
        <dbReference type="SAM" id="MobiDB-lite"/>
    </source>
</evidence>
<reference evidence="3" key="1">
    <citation type="journal article" date="2019" name="Int. J. Syst. Evol. Microbiol.">
        <title>The Global Catalogue of Microorganisms (GCM) 10K type strain sequencing project: providing services to taxonomists for standard genome sequencing and annotation.</title>
        <authorList>
            <consortium name="The Broad Institute Genomics Platform"/>
            <consortium name="The Broad Institute Genome Sequencing Center for Infectious Disease"/>
            <person name="Wu L."/>
            <person name="Ma J."/>
        </authorList>
    </citation>
    <scope>NUCLEOTIDE SEQUENCE [LARGE SCALE GENOMIC DNA]</scope>
    <source>
        <strain evidence="3">KCTC 42644</strain>
    </source>
</reference>
<dbReference type="EMBL" id="JBHRXV010000014">
    <property type="protein sequence ID" value="MFC3714337.1"/>
    <property type="molecule type" value="Genomic_DNA"/>
</dbReference>